<geneLocation type="plasmid" evidence="1 2">
    <name>Cy782201</name>
</geneLocation>
<evidence type="ECO:0000313" key="1">
    <source>
        <dbReference type="EMBL" id="ADN17901.1"/>
    </source>
</evidence>
<organism evidence="1 2">
    <name type="scientific">Gloeothece verrucosa (strain PCC 7822)</name>
    <name type="common">Cyanothece sp. (strain PCC 7822)</name>
    <dbReference type="NCBI Taxonomy" id="497965"/>
    <lineage>
        <taxon>Bacteria</taxon>
        <taxon>Bacillati</taxon>
        <taxon>Cyanobacteriota</taxon>
        <taxon>Cyanophyceae</taxon>
        <taxon>Oscillatoriophycideae</taxon>
        <taxon>Chroococcales</taxon>
        <taxon>Aphanothecaceae</taxon>
        <taxon>Gloeothece</taxon>
        <taxon>Gloeothece verrucosa</taxon>
    </lineage>
</organism>
<protein>
    <submittedName>
        <fullName evidence="1">Uncharacterized protein</fullName>
    </submittedName>
</protein>
<name>E0ULS1_GLOV7</name>
<reference evidence="2" key="1">
    <citation type="journal article" date="2011" name="MBio">
        <title>Novel metabolic attributes of the genus Cyanothece, comprising a group of unicellular nitrogen-fixing Cyanobacteria.</title>
        <authorList>
            <person name="Bandyopadhyay A."/>
            <person name="Elvitigala T."/>
            <person name="Welsh E."/>
            <person name="Stockel J."/>
            <person name="Liberton M."/>
            <person name="Min H."/>
            <person name="Sherman L.A."/>
            <person name="Pakrasi H.B."/>
        </authorList>
    </citation>
    <scope>NUCLEOTIDE SEQUENCE [LARGE SCALE GENOMIC DNA]</scope>
    <source>
        <strain evidence="2">PCC 7822</strain>
        <plasmid evidence="2">Cy782201</plasmid>
    </source>
</reference>
<dbReference type="HOGENOM" id="CLU_890995_0_0_3"/>
<dbReference type="AlphaFoldDB" id="E0ULS1"/>
<evidence type="ECO:0000313" key="2">
    <source>
        <dbReference type="Proteomes" id="UP000008206"/>
    </source>
</evidence>
<dbReference type="Proteomes" id="UP000008206">
    <property type="component" value="Plasmid Cy782201"/>
</dbReference>
<sequence length="331" mass="37828">MNCLSWILSMNKRVIVSLLACFLVVTVCLGGCKAVANNPKGHIYFSQGVHNTEGCGQSNDNCIATRNLDDPSDPEYPQWWISDWTMYRVFQHYKEVPPPYDLPPKDLTPDDYEVSYGTTYYDSTYIPEDGDGEGAMLEHYEKRCLPIFPQNNHYTCSFVSLGNKAYFLRYDDQNPNQKPNICFFSPYNHPPRTDFIKHLPYNTEESTHLNNSLQAYSIRVPNGDQDILFGYAFNKNSTGDSFNKSAKPYRHPQSFYFSGDPNPEPNAPIVSQNYTNFRMEQPEPLMWKEIVEILPPKLESCCLFANDCPNSVSKSKDQLSSGLDALTYSKN</sequence>
<keyword evidence="2" id="KW-1185">Reference proteome</keyword>
<accession>E0ULS1</accession>
<dbReference type="KEGG" id="cyj:Cyan7822_6055"/>
<proteinExistence type="predicted"/>
<keyword evidence="1" id="KW-0614">Plasmid</keyword>
<gene>
    <name evidence="1" type="ordered locus">Cyan7822_6055</name>
</gene>
<dbReference type="EMBL" id="CP002199">
    <property type="protein sequence ID" value="ADN17901.1"/>
    <property type="molecule type" value="Genomic_DNA"/>
</dbReference>